<dbReference type="PANTHER" id="PTHR33678:SF1">
    <property type="entry name" value="BLL1576 PROTEIN"/>
    <property type="match status" value="1"/>
</dbReference>
<dbReference type="InterPro" id="IPR004291">
    <property type="entry name" value="Transposase_IS66_central"/>
</dbReference>
<dbReference type="Pfam" id="PF13817">
    <property type="entry name" value="DDE_Tnp_IS66_C"/>
    <property type="match status" value="1"/>
</dbReference>
<evidence type="ECO:0000259" key="1">
    <source>
        <dbReference type="Pfam" id="PF03050"/>
    </source>
</evidence>
<dbReference type="InterPro" id="IPR039552">
    <property type="entry name" value="IS66_C"/>
</dbReference>
<reference evidence="3 4" key="1">
    <citation type="submission" date="2015-07" db="EMBL/GenBank/DDBJ databases">
        <authorList>
            <person name="Noorani M."/>
        </authorList>
    </citation>
    <scope>NUCLEOTIDE SEQUENCE [LARGE SCALE GENOMIC DNA]</scope>
    <source>
        <strain evidence="3 4">CECT 5088</strain>
    </source>
</reference>
<keyword evidence="4" id="KW-1185">Reference proteome</keyword>
<dbReference type="Proteomes" id="UP000048908">
    <property type="component" value="Unassembled WGS sequence"/>
</dbReference>
<evidence type="ECO:0000313" key="4">
    <source>
        <dbReference type="Proteomes" id="UP000048908"/>
    </source>
</evidence>
<organism evidence="3 4">
    <name type="scientific">Jannaschia rubra</name>
    <dbReference type="NCBI Taxonomy" id="282197"/>
    <lineage>
        <taxon>Bacteria</taxon>
        <taxon>Pseudomonadati</taxon>
        <taxon>Pseudomonadota</taxon>
        <taxon>Alphaproteobacteria</taxon>
        <taxon>Rhodobacterales</taxon>
        <taxon>Roseobacteraceae</taxon>
        <taxon>Jannaschia</taxon>
    </lineage>
</organism>
<proteinExistence type="predicted"/>
<dbReference type="Pfam" id="PF03050">
    <property type="entry name" value="DDE_Tnp_IS66"/>
    <property type="match status" value="1"/>
</dbReference>
<dbReference type="InterPro" id="IPR052344">
    <property type="entry name" value="Transposase-related"/>
</dbReference>
<dbReference type="STRING" id="282197.SAMN04488517_10311"/>
<name>A0A0M6XUC2_9RHOB</name>
<dbReference type="PANTHER" id="PTHR33678">
    <property type="entry name" value="BLL1576 PROTEIN"/>
    <property type="match status" value="1"/>
</dbReference>
<protein>
    <submittedName>
        <fullName evidence="3">Transposase IS66 family protein</fullName>
    </submittedName>
</protein>
<feature type="domain" description="Transposase IS66 central" evidence="1">
    <location>
        <begin position="2"/>
        <end position="58"/>
    </location>
</feature>
<evidence type="ECO:0000259" key="2">
    <source>
        <dbReference type="Pfam" id="PF13817"/>
    </source>
</evidence>
<accession>A0A0M6XUC2</accession>
<feature type="domain" description="Transposase IS66 C-terminal" evidence="2">
    <location>
        <begin position="68"/>
        <end position="104"/>
    </location>
</feature>
<dbReference type="AlphaFoldDB" id="A0A0M6XUC2"/>
<evidence type="ECO:0000313" key="3">
    <source>
        <dbReference type="EMBL" id="CTQ34332.1"/>
    </source>
</evidence>
<gene>
    <name evidence="3" type="ORF">JAN5088_03126</name>
</gene>
<sequence length="110" mass="12194">MKSRLGQKLAFIHHHWDGLQTFLHDGRVAIDFNSVENLIRPTALTRKNALFAGHDEGNRSWARIASPIATAKINDVEPFAYLKGTLQAVAAAHPQAKIDDLLPWTPMPSS</sequence>
<dbReference type="EMBL" id="CXPG01000021">
    <property type="protein sequence ID" value="CTQ34332.1"/>
    <property type="molecule type" value="Genomic_DNA"/>
</dbReference>